<dbReference type="EMBL" id="CP044456">
    <property type="protein sequence ID" value="QIC71788.1"/>
    <property type="molecule type" value="Genomic_DNA"/>
</dbReference>
<evidence type="ECO:0000313" key="1">
    <source>
        <dbReference type="EMBL" id="QIC71788.1"/>
    </source>
</evidence>
<evidence type="ECO:0000313" key="2">
    <source>
        <dbReference type="Proteomes" id="UP000503440"/>
    </source>
</evidence>
<dbReference type="RefSeq" id="WP_163146448.1">
    <property type="nucleotide sequence ID" value="NZ_CP044456.1"/>
</dbReference>
<proteinExistence type="predicted"/>
<keyword evidence="1" id="KW-0614">Plasmid</keyword>
<dbReference type="Proteomes" id="UP000503440">
    <property type="component" value="Plasmid pB18-1"/>
</dbReference>
<name>A0A6C0Y6J1_9GAMM</name>
<geneLocation type="plasmid" evidence="2">
    <name>pb18-1</name>
</geneLocation>
<sequence>MNTNVDYEKLGSLVANLELAGKAGKVFNPVLQMRSIDVLFKSMPPTDTDQTIWQRTQSIYIKRKLACAKPEWHDSVFIPTEVWMSILEPFSPALTNHRLDRTMFNAMFAQLSCLATWRYSQGVYRIDPYSYKRVFNLNAGSILSIKHINHFPEWCIYIETPNYKYLGREVKGVLVQRNYMNEFDRNKQPDSLIISLDMDKIYDQENDTMNPAPYAVFNTNTLEDKSLRDCFMFGYAGTINARRKNIPSEYLFWTEETLTQVFGPIFSLINLICEPTILVESENYIGVKPSYKNIEASFISMKGNKPNYKLQAPSNPRMWSVASNVGKNKRLYDLRKTHGMEFTSPELEWFININGELEIKQPEFMSFEEMIELTRSVKIPT</sequence>
<protein>
    <submittedName>
        <fullName evidence="1">Uncharacterized protein</fullName>
    </submittedName>
</protein>
<organism evidence="1 2">
    <name type="scientific">Acinetobacter indicus</name>
    <dbReference type="NCBI Taxonomy" id="756892"/>
    <lineage>
        <taxon>Bacteria</taxon>
        <taxon>Pseudomonadati</taxon>
        <taxon>Pseudomonadota</taxon>
        <taxon>Gammaproteobacteria</taxon>
        <taxon>Moraxellales</taxon>
        <taxon>Moraxellaceae</taxon>
        <taxon>Acinetobacter</taxon>
    </lineage>
</organism>
<dbReference type="AlphaFoldDB" id="A0A6C0Y6J1"/>
<dbReference type="Pfam" id="PF26125">
    <property type="entry name" value="AcrVA2-like"/>
    <property type="match status" value="1"/>
</dbReference>
<gene>
    <name evidence="1" type="ORF">FSC09_15460</name>
</gene>
<dbReference type="InterPro" id="IPR058915">
    <property type="entry name" value="AcrVA2-like"/>
</dbReference>
<reference evidence="1 2" key="1">
    <citation type="submission" date="2019-09" db="EMBL/GenBank/DDBJ databases">
        <title>Non-baumannii Acinetobacter spp. carrying blaNDM-1 isolated in China.</title>
        <authorList>
            <person name="Cui C."/>
            <person name="Chen C."/>
            <person name="Sun J."/>
            <person name="Liu Y."/>
        </authorList>
    </citation>
    <scope>NUCLEOTIDE SEQUENCE [LARGE SCALE GENOMIC DNA]</scope>
    <source>
        <strain evidence="1 2">B18</strain>
        <plasmid evidence="2">pb18-1</plasmid>
    </source>
</reference>
<accession>A0A6C0Y6J1</accession>